<name>A0A7M1LIQ6_9BACT</name>
<dbReference type="Proteomes" id="UP000594749">
    <property type="component" value="Chromosome"/>
</dbReference>
<accession>A0A7M1LIQ6</accession>
<proteinExistence type="predicted"/>
<reference evidence="1 2" key="1">
    <citation type="submission" date="2020-10" db="EMBL/GenBank/DDBJ databases">
        <title>Campylobacter and Helicobacter PacBio genomes.</title>
        <authorList>
            <person name="Lane C."/>
        </authorList>
    </citation>
    <scope>NUCLEOTIDE SEQUENCE [LARGE SCALE GENOMIC DNA]</scope>
    <source>
        <strain evidence="1 2">2016D-0077</strain>
    </source>
</reference>
<sequence>MERLSIADAAQKLGISKEAIYNRIRRQTIQSEEIDGVKYVLLSKDDNKTTTNTKSQKSSKNDKDFIDYLKGEIEYLKLKISSLQGDKEKLYQEKEQILTNTKDEIKAIYNERDEKLKYFLSLLEKPMLAKTDKIEAIEVKTAQDKKSEKKWLSLKDFLDTLDLKKKERKEIKKLIIKEAYDSEFIKIEAGMIFIDKNFEISTLIKDDNEKS</sequence>
<protein>
    <submittedName>
        <fullName evidence="1">Uncharacterized protein</fullName>
    </submittedName>
</protein>
<dbReference type="EMBL" id="CP063078">
    <property type="protein sequence ID" value="QOQ87834.1"/>
    <property type="molecule type" value="Genomic_DNA"/>
</dbReference>
<dbReference type="AlphaFoldDB" id="A0A7M1LIQ6"/>
<dbReference type="OrthoDB" id="5361563at2"/>
<dbReference type="RefSeq" id="WP_025802317.1">
    <property type="nucleotide sequence ID" value="NZ_CP053842.1"/>
</dbReference>
<evidence type="ECO:0000313" key="2">
    <source>
        <dbReference type="Proteomes" id="UP000594749"/>
    </source>
</evidence>
<organism evidence="1 2">
    <name type="scientific">Campylobacter corcagiensis</name>
    <dbReference type="NCBI Taxonomy" id="1448857"/>
    <lineage>
        <taxon>Bacteria</taxon>
        <taxon>Pseudomonadati</taxon>
        <taxon>Campylobacterota</taxon>
        <taxon>Epsilonproteobacteria</taxon>
        <taxon>Campylobacterales</taxon>
        <taxon>Campylobacteraceae</taxon>
        <taxon>Campylobacter</taxon>
    </lineage>
</organism>
<keyword evidence="2" id="KW-1185">Reference proteome</keyword>
<evidence type="ECO:0000313" key="1">
    <source>
        <dbReference type="EMBL" id="QOQ87834.1"/>
    </source>
</evidence>
<gene>
    <name evidence="1" type="ORF">IMC76_03255</name>
</gene>